<keyword evidence="6" id="KW-0028">Amino-acid biosynthesis</keyword>
<reference evidence="13 14" key="1">
    <citation type="submission" date="2023-02" db="EMBL/GenBank/DDBJ databases">
        <title>Bacterial whole genomic sequence of Curvibacter sp. HBC61.</title>
        <authorList>
            <person name="Le V."/>
            <person name="Ko S.-R."/>
            <person name="Ahn C.-Y."/>
            <person name="Oh H.-M."/>
        </authorList>
    </citation>
    <scope>NUCLEOTIDE SEQUENCE [LARGE SCALE GENOMIC DNA]</scope>
    <source>
        <strain evidence="13 14">HBC61</strain>
    </source>
</reference>
<evidence type="ECO:0000256" key="7">
    <source>
        <dbReference type="ARBA" id="ARBA00022697"/>
    </source>
</evidence>
<evidence type="ECO:0000256" key="2">
    <source>
        <dbReference type="ARBA" id="ARBA00005062"/>
    </source>
</evidence>
<dbReference type="NCBIfam" id="NF004976">
    <property type="entry name" value="PRK06349.1"/>
    <property type="match status" value="1"/>
</dbReference>
<accession>A0ABT5MXU2</accession>
<dbReference type="Pfam" id="PF03447">
    <property type="entry name" value="NAD_binding_3"/>
    <property type="match status" value="1"/>
</dbReference>
<dbReference type="InterPro" id="IPR005106">
    <property type="entry name" value="Asp/hSer_DH_NAD-bd"/>
</dbReference>
<evidence type="ECO:0000259" key="11">
    <source>
        <dbReference type="Pfam" id="PF00742"/>
    </source>
</evidence>
<dbReference type="SUPFAM" id="SSF51735">
    <property type="entry name" value="NAD(P)-binding Rossmann-fold domains"/>
    <property type="match status" value="1"/>
</dbReference>
<evidence type="ECO:0000256" key="8">
    <source>
        <dbReference type="ARBA" id="ARBA00023002"/>
    </source>
</evidence>
<keyword evidence="8" id="KW-0560">Oxidoreductase</keyword>
<dbReference type="Gene3D" id="3.30.70.260">
    <property type="match status" value="1"/>
</dbReference>
<dbReference type="PANTHER" id="PTHR43331:SF1">
    <property type="entry name" value="HOMOSERINE DEHYDROGENASE"/>
    <property type="match status" value="1"/>
</dbReference>
<keyword evidence="9" id="KW-0486">Methionine biosynthesis</keyword>
<evidence type="ECO:0000256" key="3">
    <source>
        <dbReference type="ARBA" id="ARBA00006753"/>
    </source>
</evidence>
<name>A0ABT5MXU2_9BURK</name>
<dbReference type="InterPro" id="IPR016204">
    <property type="entry name" value="HDH"/>
</dbReference>
<evidence type="ECO:0000256" key="9">
    <source>
        <dbReference type="ARBA" id="ARBA00023167"/>
    </source>
</evidence>
<dbReference type="RefSeq" id="WP_273951135.1">
    <property type="nucleotide sequence ID" value="NZ_JAQSIP010000003.1"/>
</dbReference>
<dbReference type="PANTHER" id="PTHR43331">
    <property type="entry name" value="HOMOSERINE DEHYDROGENASE"/>
    <property type="match status" value="1"/>
</dbReference>
<protein>
    <recommendedName>
        <fullName evidence="5">Homoserine dehydrogenase</fullName>
        <ecNumber evidence="4">1.1.1.3</ecNumber>
    </recommendedName>
</protein>
<evidence type="ECO:0000256" key="6">
    <source>
        <dbReference type="ARBA" id="ARBA00022605"/>
    </source>
</evidence>
<evidence type="ECO:0000256" key="1">
    <source>
        <dbReference type="ARBA" id="ARBA00005056"/>
    </source>
</evidence>
<dbReference type="Gene3D" id="3.30.360.10">
    <property type="entry name" value="Dihydrodipicolinate Reductase, domain 2"/>
    <property type="match status" value="1"/>
</dbReference>
<comment type="pathway">
    <text evidence="1">Amino-acid biosynthesis; L-threonine biosynthesis; L-threonine from L-aspartate: step 3/5.</text>
</comment>
<comment type="similarity">
    <text evidence="3 10">Belongs to the homoserine dehydrogenase family.</text>
</comment>
<dbReference type="PIRSF" id="PIRSF000098">
    <property type="entry name" value="Homoser_dehydrog"/>
    <property type="match status" value="1"/>
</dbReference>
<organism evidence="13 14">
    <name type="scientific">Curvibacter cyanobacteriorum</name>
    <dbReference type="NCBI Taxonomy" id="3026422"/>
    <lineage>
        <taxon>Bacteria</taxon>
        <taxon>Pseudomonadati</taxon>
        <taxon>Pseudomonadota</taxon>
        <taxon>Betaproteobacteria</taxon>
        <taxon>Burkholderiales</taxon>
        <taxon>Comamonadaceae</taxon>
        <taxon>Curvibacter</taxon>
    </lineage>
</organism>
<dbReference type="EC" id="1.1.1.3" evidence="4"/>
<evidence type="ECO:0000256" key="5">
    <source>
        <dbReference type="ARBA" id="ARBA00013376"/>
    </source>
</evidence>
<evidence type="ECO:0000256" key="10">
    <source>
        <dbReference type="RuleBase" id="RU004171"/>
    </source>
</evidence>
<gene>
    <name evidence="13" type="ORF">PSQ40_09610</name>
</gene>
<feature type="domain" description="Aspartate/homoserine dehydrogenase NAD-binding" evidence="12">
    <location>
        <begin position="28"/>
        <end position="146"/>
    </location>
</feature>
<dbReference type="InterPro" id="IPR019811">
    <property type="entry name" value="HDH_CS"/>
</dbReference>
<dbReference type="Proteomes" id="UP001528673">
    <property type="component" value="Unassembled WGS sequence"/>
</dbReference>
<dbReference type="SUPFAM" id="SSF55347">
    <property type="entry name" value="Glyceraldehyde-3-phosphate dehydrogenase-like, C-terminal domain"/>
    <property type="match status" value="1"/>
</dbReference>
<keyword evidence="14" id="KW-1185">Reference proteome</keyword>
<dbReference type="EMBL" id="JAQSIP010000003">
    <property type="protein sequence ID" value="MDD0838825.1"/>
    <property type="molecule type" value="Genomic_DNA"/>
</dbReference>
<dbReference type="InterPro" id="IPR001342">
    <property type="entry name" value="HDH_cat"/>
</dbReference>
<comment type="caution">
    <text evidence="13">The sequence shown here is derived from an EMBL/GenBank/DDBJ whole genome shotgun (WGS) entry which is preliminary data.</text>
</comment>
<dbReference type="Gene3D" id="3.40.50.720">
    <property type="entry name" value="NAD(P)-binding Rossmann-like Domain"/>
    <property type="match status" value="1"/>
</dbReference>
<evidence type="ECO:0000313" key="13">
    <source>
        <dbReference type="EMBL" id="MDD0838825.1"/>
    </source>
</evidence>
<comment type="pathway">
    <text evidence="2">Amino-acid biosynthesis; L-methionine biosynthesis via de novo pathway; L-homoserine from L-aspartate: step 3/3.</text>
</comment>
<feature type="domain" description="Homoserine dehydrogenase catalytic" evidence="11">
    <location>
        <begin position="154"/>
        <end position="336"/>
    </location>
</feature>
<evidence type="ECO:0000256" key="4">
    <source>
        <dbReference type="ARBA" id="ARBA00013213"/>
    </source>
</evidence>
<sequence>MYQDPEAFCAPLAGAPAPAPALRVGLIGLGHVGLGTYRVLQRNQAAIAARAGRPVVITQVAVRRRERAAPLLAPEVRRVEVADLLRDPDIDVVVEAVGGTTLAREWVLQAIAQGKSVVTANKALLALHGDEIFAAAAARGVSVAFEGAVAVSIPIIKALRESLSANRIDWLAGIINGTSNFILSEMRDTGQDFDAVLREAQRLGYAEADPAFDVDGIDAAHKLSLLSALAFGTPLQFEQVAVQGIRDLQAQDVRQAEALGYRIKLLGVAQSLGPEANAPLSLRVQPVLLPRRHPLASVEGALNGILVHGDASGVVAYGGAGAGGEPTGAAVIADLVDLARQPPGPAAGLRVPHLAFHPEALRPRPVQALSASVAACYLRWPVQSAQAGLRLLSERLAAHRVPVRRLQPQAAVASGSGGQATPESASAWVLLGGPAPESVWQALTAELAASPWSAAPPVRLRIETLGLTGHDDGLSA</sequence>
<dbReference type="InterPro" id="IPR036291">
    <property type="entry name" value="NAD(P)-bd_dom_sf"/>
</dbReference>
<keyword evidence="7" id="KW-0791">Threonine biosynthesis</keyword>
<evidence type="ECO:0000259" key="12">
    <source>
        <dbReference type="Pfam" id="PF03447"/>
    </source>
</evidence>
<dbReference type="PROSITE" id="PS01042">
    <property type="entry name" value="HOMOSER_DHGENASE"/>
    <property type="match status" value="1"/>
</dbReference>
<proteinExistence type="inferred from homology"/>
<dbReference type="Pfam" id="PF00742">
    <property type="entry name" value="Homoserine_dh"/>
    <property type="match status" value="1"/>
</dbReference>
<evidence type="ECO:0000313" key="14">
    <source>
        <dbReference type="Proteomes" id="UP001528673"/>
    </source>
</evidence>